<proteinExistence type="predicted"/>
<organism evidence="1 2">
    <name type="scientific">Sordaria macrospora</name>
    <dbReference type="NCBI Taxonomy" id="5147"/>
    <lineage>
        <taxon>Eukaryota</taxon>
        <taxon>Fungi</taxon>
        <taxon>Dikarya</taxon>
        <taxon>Ascomycota</taxon>
        <taxon>Pezizomycotina</taxon>
        <taxon>Sordariomycetes</taxon>
        <taxon>Sordariomycetidae</taxon>
        <taxon>Sordariales</taxon>
        <taxon>Sordariaceae</taxon>
        <taxon>Sordaria</taxon>
    </lineage>
</organism>
<evidence type="ECO:0000313" key="2">
    <source>
        <dbReference type="Proteomes" id="UP000433876"/>
    </source>
</evidence>
<name>A0A8S8ZJ62_SORMA</name>
<evidence type="ECO:0000313" key="1">
    <source>
        <dbReference type="EMBL" id="KAA8629609.1"/>
    </source>
</evidence>
<accession>A0A8S8ZJ62</accession>
<protein>
    <submittedName>
        <fullName evidence="1">Uncharacterized protein</fullName>
    </submittedName>
</protein>
<dbReference type="VEuPathDB" id="FungiDB:SMAC_09582"/>
<dbReference type="Proteomes" id="UP000433876">
    <property type="component" value="Unassembled WGS sequence"/>
</dbReference>
<dbReference type="AlphaFoldDB" id="A0A8S8ZJ62"/>
<dbReference type="EMBL" id="NMPR01000129">
    <property type="protein sequence ID" value="KAA8629609.1"/>
    <property type="molecule type" value="Genomic_DNA"/>
</dbReference>
<sequence>MLRNDELASFELSDPEPALLCVCHQLGNRVSAVTQIGQRAYLIPIINKLMGKAKKVAVHRPNTGQSQSQTPSSHEIFFMKLHQVLLLMIFRHFWLMNFCYRSMMHHHEPAVQTSTRPGSSAIALSCALASFTTAADVGSRRDRCRGPRHRIEEIEASLLLHTMRHVIRTQLGHLLLDFPKKPPPTSPTLFEVSAIAELELVQEGPTRVGPMDSLRTARRRPVILRNVELAGYDVRTPIQGHCVPAAVLERESA</sequence>
<comment type="caution">
    <text evidence="1">The sequence shown here is derived from an EMBL/GenBank/DDBJ whole genome shotgun (WGS) entry which is preliminary data.</text>
</comment>
<gene>
    <name evidence="1" type="ORF">SMACR_09582</name>
</gene>
<reference evidence="1 2" key="1">
    <citation type="submission" date="2017-07" db="EMBL/GenBank/DDBJ databases">
        <title>Genome sequence of the Sordaria macrospora wild type strain R19027.</title>
        <authorList>
            <person name="Nowrousian M."/>
            <person name="Teichert I."/>
            <person name="Kueck U."/>
        </authorList>
    </citation>
    <scope>NUCLEOTIDE SEQUENCE [LARGE SCALE GENOMIC DNA]</scope>
    <source>
        <strain evidence="1 2">R19027</strain>
        <tissue evidence="1">Mycelium</tissue>
    </source>
</reference>